<evidence type="ECO:0000313" key="2">
    <source>
        <dbReference type="Proteomes" id="UP000005467"/>
    </source>
</evidence>
<reference evidence="1 2" key="1">
    <citation type="submission" date="2011-01" db="EMBL/GenBank/DDBJ databases">
        <authorList>
            <person name="Muzny D."/>
            <person name="Qin X."/>
            <person name="Deng J."/>
            <person name="Jiang H."/>
            <person name="Liu Y."/>
            <person name="Qu J."/>
            <person name="Song X.-Z."/>
            <person name="Zhang L."/>
            <person name="Thornton R."/>
            <person name="Coyle M."/>
            <person name="Francisco L."/>
            <person name="Jackson L."/>
            <person name="Javaid M."/>
            <person name="Korchina V."/>
            <person name="Kovar C."/>
            <person name="Mata R."/>
            <person name="Mathew T."/>
            <person name="Ngo R."/>
            <person name="Nguyen L."/>
            <person name="Nguyen N."/>
            <person name="Okwuonu G."/>
            <person name="Ongeri F."/>
            <person name="Pham C."/>
            <person name="Simmons D."/>
            <person name="Wilczek-Boney K."/>
            <person name="Hale W."/>
            <person name="Jakkamsetti A."/>
            <person name="Pham P."/>
            <person name="Ruth R."/>
            <person name="San Lucas F."/>
            <person name="Warren J."/>
            <person name="Zhang J."/>
            <person name="Zhao Z."/>
            <person name="Zhou C."/>
            <person name="Zhu D."/>
            <person name="Lee S."/>
            <person name="Bess C."/>
            <person name="Blankenburg K."/>
            <person name="Forbes L."/>
            <person name="Fu Q."/>
            <person name="Gubbala S."/>
            <person name="Hirani K."/>
            <person name="Jayaseelan J.C."/>
            <person name="Lara F."/>
            <person name="Munidasa M."/>
            <person name="Palculict T."/>
            <person name="Patil S."/>
            <person name="Pu L.-L."/>
            <person name="Saada N."/>
            <person name="Tang L."/>
            <person name="Weissenberger G."/>
            <person name="Zhu Y."/>
            <person name="Hemphill L."/>
            <person name="Shang Y."/>
            <person name="Youmans B."/>
            <person name="Ayvaz T."/>
            <person name="Ross M."/>
            <person name="Santibanez J."/>
            <person name="Aqrawi P."/>
            <person name="Gross S."/>
            <person name="Joshi V."/>
            <person name="Fowler G."/>
            <person name="Nazareth L."/>
            <person name="Reid J."/>
            <person name="Worley K."/>
            <person name="Petrosino J."/>
            <person name="Highlander S."/>
            <person name="Gibbs R."/>
        </authorList>
    </citation>
    <scope>NUCLEOTIDE SEQUENCE [LARGE SCALE GENOMIC DNA]</scope>
    <source>
        <strain evidence="1 2">ATCC 25976</strain>
    </source>
</reference>
<evidence type="ECO:0000313" key="1">
    <source>
        <dbReference type="EMBL" id="EFX92093.1"/>
    </source>
</evidence>
<dbReference type="HOGENOM" id="CLU_1297611_0_0_6"/>
<keyword evidence="2" id="KW-1185">Reference proteome</keyword>
<evidence type="ECO:0008006" key="3">
    <source>
        <dbReference type="Google" id="ProtNLM"/>
    </source>
</evidence>
<dbReference type="EMBL" id="AEVG01000058">
    <property type="protein sequence ID" value="EFX92093.1"/>
    <property type="molecule type" value="Genomic_DNA"/>
</dbReference>
<dbReference type="RefSeq" id="WP_005622408.1">
    <property type="nucleotide sequence ID" value="NZ_GL831080.1"/>
</dbReference>
<proteinExistence type="predicted"/>
<name>E8KG82_9PAST</name>
<dbReference type="Proteomes" id="UP000005467">
    <property type="component" value="Unassembled WGS sequence"/>
</dbReference>
<gene>
    <name evidence="1" type="ORF">HMPREF0027_0849</name>
</gene>
<protein>
    <recommendedName>
        <fullName evidence="3">Phage tail fiber repeat protein</fullName>
    </recommendedName>
</protein>
<sequence length="212" mass="23894">MLKTDKSDAINLDNSNKYATSKAVKAANDNANGRLSKTGDTLTGVLDIKNGDYSSINQWNTAGKQARSEVVPDNVNDFYKISYRSNNGSREEHSAVFRKSGVRKYVAYEDWVRSNFNKKEIAVLMGALEDGATIPLPAGFSESQCKWMLSINEDNPTNRAWDINEDKAHVHYRYRCWANCRKVEARTYHCGRSETLGTWIPARANYIVIGVK</sequence>
<accession>E8KG82</accession>
<comment type="caution">
    <text evidence="1">The sequence shown here is derived from an EMBL/GenBank/DDBJ whole genome shotgun (WGS) entry which is preliminary data.</text>
</comment>
<organism evidence="1 2">
    <name type="scientific">Actinobacillus ureae ATCC 25976</name>
    <dbReference type="NCBI Taxonomy" id="887324"/>
    <lineage>
        <taxon>Bacteria</taxon>
        <taxon>Pseudomonadati</taxon>
        <taxon>Pseudomonadota</taxon>
        <taxon>Gammaproteobacteria</taxon>
        <taxon>Pasteurellales</taxon>
        <taxon>Pasteurellaceae</taxon>
        <taxon>Actinobacillus</taxon>
    </lineage>
</organism>
<dbReference type="AlphaFoldDB" id="E8KG82"/>